<reference evidence="13 14" key="1">
    <citation type="submission" date="2011-07" db="EMBL/GenBank/DDBJ databases">
        <authorList>
            <person name="Coyne R."/>
            <person name="Brami D."/>
            <person name="Johnson J."/>
            <person name="Hostetler J."/>
            <person name="Hannick L."/>
            <person name="Clark T."/>
            <person name="Cassidy-Hanley D."/>
            <person name="Inman J."/>
        </authorList>
    </citation>
    <scope>NUCLEOTIDE SEQUENCE [LARGE SCALE GENOMIC DNA]</scope>
    <source>
        <strain evidence="13 14">G5</strain>
    </source>
</reference>
<dbReference type="GO" id="GO:0004822">
    <property type="term" value="F:isoleucine-tRNA ligase activity"/>
    <property type="evidence" value="ECO:0007669"/>
    <property type="project" value="UniProtKB-EC"/>
</dbReference>
<dbReference type="NCBIfam" id="TIGR00392">
    <property type="entry name" value="ileS"/>
    <property type="match status" value="1"/>
</dbReference>
<dbReference type="InterPro" id="IPR009080">
    <property type="entry name" value="tRNAsynth_Ia_anticodon-bd"/>
</dbReference>
<dbReference type="InParanoid" id="G0QYE8"/>
<dbReference type="AlphaFoldDB" id="G0QYE8"/>
<dbReference type="InterPro" id="IPR033709">
    <property type="entry name" value="Anticodon_Ile_ABEc"/>
</dbReference>
<feature type="domain" description="Methionyl/Valyl/Leucyl/Isoleucyl-tRNA synthetase anticodon-binding" evidence="12">
    <location>
        <begin position="702"/>
        <end position="855"/>
    </location>
</feature>
<feature type="domain" description="Aminoacyl-tRNA synthetase class Ia" evidence="11">
    <location>
        <begin position="23"/>
        <end position="645"/>
    </location>
</feature>
<dbReference type="InterPro" id="IPR002300">
    <property type="entry name" value="aa-tRNA-synth_Ia"/>
</dbReference>
<dbReference type="InterPro" id="IPR023586">
    <property type="entry name" value="Ile-tRNA-ligase_type2"/>
</dbReference>
<dbReference type="PANTHER" id="PTHR42780">
    <property type="entry name" value="SOLEUCYL-TRNA SYNTHETASE"/>
    <property type="match status" value="1"/>
</dbReference>
<evidence type="ECO:0000256" key="8">
    <source>
        <dbReference type="ARBA" id="ARBA00032665"/>
    </source>
</evidence>
<evidence type="ECO:0000259" key="12">
    <source>
        <dbReference type="Pfam" id="PF08264"/>
    </source>
</evidence>
<proteinExistence type="inferred from homology"/>
<keyword evidence="7 10" id="KW-0030">Aminoacyl-tRNA synthetase</keyword>
<organism evidence="13 14">
    <name type="scientific">Ichthyophthirius multifiliis</name>
    <name type="common">White spot disease agent</name>
    <name type="synonym">Ich</name>
    <dbReference type="NCBI Taxonomy" id="5932"/>
    <lineage>
        <taxon>Eukaryota</taxon>
        <taxon>Sar</taxon>
        <taxon>Alveolata</taxon>
        <taxon>Ciliophora</taxon>
        <taxon>Intramacronucleata</taxon>
        <taxon>Oligohymenophorea</taxon>
        <taxon>Hymenostomatida</taxon>
        <taxon>Ophryoglenina</taxon>
        <taxon>Ichthyophthirius</taxon>
    </lineage>
</organism>
<dbReference type="FunFam" id="3.40.50.620:FF:000133">
    <property type="entry name" value="Isoleucyl-tRNA synthetase, cytoplasmic"/>
    <property type="match status" value="1"/>
</dbReference>
<keyword evidence="14" id="KW-1185">Reference proteome</keyword>
<keyword evidence="5 10" id="KW-0067">ATP-binding</keyword>
<evidence type="ECO:0000256" key="3">
    <source>
        <dbReference type="ARBA" id="ARBA00022598"/>
    </source>
</evidence>
<dbReference type="OrthoDB" id="1706657at2759"/>
<keyword evidence="4 10" id="KW-0547">Nucleotide-binding</keyword>
<accession>G0QYE8</accession>
<dbReference type="FunCoup" id="G0QYE8">
    <property type="interactions" value="478"/>
</dbReference>
<evidence type="ECO:0000256" key="6">
    <source>
        <dbReference type="ARBA" id="ARBA00022917"/>
    </source>
</evidence>
<dbReference type="CDD" id="cd00818">
    <property type="entry name" value="IleRS_core"/>
    <property type="match status" value="1"/>
</dbReference>
<dbReference type="SUPFAM" id="SSF50677">
    <property type="entry name" value="ValRS/IleRS/LeuRS editing domain"/>
    <property type="match status" value="1"/>
</dbReference>
<dbReference type="GO" id="GO:0006428">
    <property type="term" value="P:isoleucyl-tRNA aminoacylation"/>
    <property type="evidence" value="ECO:0007669"/>
    <property type="project" value="InterPro"/>
</dbReference>
<dbReference type="EC" id="6.1.1.5" evidence="2"/>
<dbReference type="PANTHER" id="PTHR42780:SF1">
    <property type="entry name" value="ISOLEUCINE--TRNA LIGASE, CYTOPLASMIC"/>
    <property type="match status" value="1"/>
</dbReference>
<dbReference type="Proteomes" id="UP000008983">
    <property type="component" value="Unassembled WGS sequence"/>
</dbReference>
<comment type="similarity">
    <text evidence="1 10">Belongs to the class-I aminoacyl-tRNA synthetase family.</text>
</comment>
<dbReference type="EMBL" id="GL984108">
    <property type="protein sequence ID" value="EGR29757.1"/>
    <property type="molecule type" value="Genomic_DNA"/>
</dbReference>
<dbReference type="Gene3D" id="3.40.50.620">
    <property type="entry name" value="HUPs"/>
    <property type="match status" value="2"/>
</dbReference>
<dbReference type="OMA" id="EIIVIHK"/>
<dbReference type="RefSeq" id="XP_004030993.1">
    <property type="nucleotide sequence ID" value="XM_004030945.1"/>
</dbReference>
<evidence type="ECO:0000256" key="5">
    <source>
        <dbReference type="ARBA" id="ARBA00022840"/>
    </source>
</evidence>
<dbReference type="Gene3D" id="1.10.730.10">
    <property type="entry name" value="Isoleucyl-tRNA Synthetase, Domain 1"/>
    <property type="match status" value="1"/>
</dbReference>
<comment type="catalytic activity">
    <reaction evidence="9">
        <text>tRNA(Ile) + L-isoleucine + ATP = L-isoleucyl-tRNA(Ile) + AMP + diphosphate</text>
        <dbReference type="Rhea" id="RHEA:11060"/>
        <dbReference type="Rhea" id="RHEA-COMP:9666"/>
        <dbReference type="Rhea" id="RHEA-COMP:9695"/>
        <dbReference type="ChEBI" id="CHEBI:30616"/>
        <dbReference type="ChEBI" id="CHEBI:33019"/>
        <dbReference type="ChEBI" id="CHEBI:58045"/>
        <dbReference type="ChEBI" id="CHEBI:78442"/>
        <dbReference type="ChEBI" id="CHEBI:78528"/>
        <dbReference type="ChEBI" id="CHEBI:456215"/>
        <dbReference type="EC" id="6.1.1.5"/>
    </reaction>
</comment>
<keyword evidence="6 10" id="KW-0648">Protein biosynthesis</keyword>
<dbReference type="GO" id="GO:0000049">
    <property type="term" value="F:tRNA binding"/>
    <property type="evidence" value="ECO:0007669"/>
    <property type="project" value="InterPro"/>
</dbReference>
<dbReference type="PROSITE" id="PS00178">
    <property type="entry name" value="AA_TRNA_LIGASE_I"/>
    <property type="match status" value="1"/>
</dbReference>
<evidence type="ECO:0000256" key="10">
    <source>
        <dbReference type="RuleBase" id="RU363035"/>
    </source>
</evidence>
<dbReference type="Pfam" id="PF08264">
    <property type="entry name" value="Anticodon_1"/>
    <property type="match status" value="1"/>
</dbReference>
<evidence type="ECO:0000256" key="9">
    <source>
        <dbReference type="ARBA" id="ARBA00048359"/>
    </source>
</evidence>
<dbReference type="SUPFAM" id="SSF47323">
    <property type="entry name" value="Anticodon-binding domain of a subclass of class I aminoacyl-tRNA synthetases"/>
    <property type="match status" value="1"/>
</dbReference>
<evidence type="ECO:0000313" key="13">
    <source>
        <dbReference type="EMBL" id="EGR29757.1"/>
    </source>
</evidence>
<evidence type="ECO:0000256" key="1">
    <source>
        <dbReference type="ARBA" id="ARBA00005594"/>
    </source>
</evidence>
<dbReference type="PRINTS" id="PR00984">
    <property type="entry name" value="TRNASYNTHILE"/>
</dbReference>
<dbReference type="InterPro" id="IPR009008">
    <property type="entry name" value="Val/Leu/Ile-tRNA-synth_edit"/>
</dbReference>
<evidence type="ECO:0000259" key="11">
    <source>
        <dbReference type="Pfam" id="PF00133"/>
    </source>
</evidence>
<gene>
    <name evidence="13" type="ORF">IMG5_149080</name>
</gene>
<dbReference type="eggNOG" id="KOG0434">
    <property type="taxonomic scope" value="Eukaryota"/>
</dbReference>
<dbReference type="SUPFAM" id="SSF52374">
    <property type="entry name" value="Nucleotidylyl transferase"/>
    <property type="match status" value="1"/>
</dbReference>
<evidence type="ECO:0000256" key="7">
    <source>
        <dbReference type="ARBA" id="ARBA00023146"/>
    </source>
</evidence>
<evidence type="ECO:0000256" key="4">
    <source>
        <dbReference type="ARBA" id="ARBA00022741"/>
    </source>
</evidence>
<dbReference type="CDD" id="cd07961">
    <property type="entry name" value="Anticodon_Ia_Ile_ABEc"/>
    <property type="match status" value="1"/>
</dbReference>
<evidence type="ECO:0000256" key="2">
    <source>
        <dbReference type="ARBA" id="ARBA00013165"/>
    </source>
</evidence>
<dbReference type="GeneID" id="14905865"/>
<dbReference type="InterPro" id="IPR002301">
    <property type="entry name" value="Ile-tRNA-ligase"/>
</dbReference>
<dbReference type="FunFam" id="3.40.50.620:FF:000023">
    <property type="entry name" value="Isoleucyl-tRNA synthetase,cytoplasmic"/>
    <property type="match status" value="1"/>
</dbReference>
<name>G0QYE8_ICHMU</name>
<evidence type="ECO:0000313" key="14">
    <source>
        <dbReference type="Proteomes" id="UP000008983"/>
    </source>
</evidence>
<dbReference type="GO" id="GO:0002161">
    <property type="term" value="F:aminoacyl-tRNA deacylase activity"/>
    <property type="evidence" value="ECO:0007669"/>
    <property type="project" value="InterPro"/>
</dbReference>
<dbReference type="GO" id="GO:0005524">
    <property type="term" value="F:ATP binding"/>
    <property type="evidence" value="ECO:0007669"/>
    <property type="project" value="UniProtKB-KW"/>
</dbReference>
<dbReference type="InterPro" id="IPR001412">
    <property type="entry name" value="aa-tRNA-synth_I_CS"/>
</dbReference>
<keyword evidence="3 10" id="KW-0436">Ligase</keyword>
<dbReference type="FunFam" id="1.10.730.10:FF:000004">
    <property type="entry name" value="Isoleucyl-tRNA synthetase, cytoplasmic"/>
    <property type="match status" value="1"/>
</dbReference>
<dbReference type="InterPro" id="IPR014729">
    <property type="entry name" value="Rossmann-like_a/b/a_fold"/>
</dbReference>
<dbReference type="InterPro" id="IPR013155">
    <property type="entry name" value="M/V/L/I-tRNA-synth_anticd-bd"/>
</dbReference>
<dbReference type="Pfam" id="PF19302">
    <property type="entry name" value="DUF5915"/>
    <property type="match status" value="1"/>
</dbReference>
<dbReference type="STRING" id="857967.G0QYE8"/>
<protein>
    <recommendedName>
        <fullName evidence="2">isoleucine--tRNA ligase</fullName>
        <ecNumber evidence="2">6.1.1.5</ecNumber>
    </recommendedName>
    <alternativeName>
        <fullName evidence="8">Isoleucyl-tRNA synthetase</fullName>
    </alternativeName>
</protein>
<dbReference type="Pfam" id="PF00133">
    <property type="entry name" value="tRNA-synt_1"/>
    <property type="match status" value="1"/>
</dbReference>
<sequence length="1041" mass="122905">MDKKNTFKELQEIPDFPKNEEQILLFWEQIDAFKLQLEKTKNYPPFTFYDGPPFATGLPHYGNLLAGTIKDVVCRYASQNGKYVERRFGWDCHGLPIEYEIDKKLQIQTRQDVFKMGIDKYNAECRSIVMRYSKEWRSIVNRFGRWVDFDNDYKTLDLNFMESVWYVFKQMFEKGLIYRGCKVMPYSNGCNTVLSNFETQQNYKEVDDPALFVAFNTKNDPKTRLLAWTTTPWTLPSNLMLAVNKDFDYLKVLDKKTQDHYIIAECRIGTFYKDKSNYTIIEKLKGEKLSGIEYDPLFPYFEQRRQNGCFRVICADFVTSDTGTGIVHVAPGFGEDDYKICVKNSVIKPDDPPVPVDDNGYFTEEVADFKGVYVKDADKLIRKNLKERGYLLIDASVKHNYPYCWRSETPLIYKAVHCWFIKVTAIKEDLVQNNKKAYWVPKFAQEGRFNNWLQNASDWCFSRSRFWGNPIPIWVSSDFEEVVCIGSIEELKKLTGATEIKDLHRDFIDHLTIPSSQGKGVLRRVDEVFDCWFESGAMPYGQVHYPFSISEEDFNKRFPADFIGEGIDQTRGWFYTLNVISTAMRNQNPYKNLIVNGIVLADNGKKMSKSKKNYPDPVEVAQRHSADAIRLYMINSPLVRAEELSFKEEGVFAVKKDVFLPWYNAYKFLIQNITRWENQSGKKFQFDEKLSIDKNILKNPTDKWIIASCQNLINYVRIEMEKYHLYNVVPRLVTFLENLTNWYIRLNRQRIKDEEGQDDQLTAINVLFNVILNSTILMSPLVPFITESFYQNLVLAIPQDSHYYEKSVHLLRIPEPKQDLLDEKVEIDFERMQTIINSSRQIREKRKVSLKQPIKSLTIINSDKEFHDSLKDHIQYIEEEINTPSVNAELNVDKYVEYKSTPNHKILGQKLQKNYNKDVKQAVNVLNQEQIAQLQKKVLFKFWDINYNQKISQLKNNTRKMFLQKIQNQEEKTNIFYYWIYLKMKSLNKRELQENLLVEFRRLKKNADYRLMTILLFLQILLKHLNYKLLLMMIYKIQLKL</sequence>